<name>A0A8T1X2Y7_9STRA</name>
<reference evidence="1" key="1">
    <citation type="submission" date="2021-02" db="EMBL/GenBank/DDBJ databases">
        <authorList>
            <person name="Palmer J.M."/>
        </authorList>
    </citation>
    <scope>NUCLEOTIDE SEQUENCE</scope>
    <source>
        <strain evidence="1">SCRP23</strain>
    </source>
</reference>
<organism evidence="1 2">
    <name type="scientific">Phytophthora boehmeriae</name>
    <dbReference type="NCBI Taxonomy" id="109152"/>
    <lineage>
        <taxon>Eukaryota</taxon>
        <taxon>Sar</taxon>
        <taxon>Stramenopiles</taxon>
        <taxon>Oomycota</taxon>
        <taxon>Peronosporomycetes</taxon>
        <taxon>Peronosporales</taxon>
        <taxon>Peronosporaceae</taxon>
        <taxon>Phytophthora</taxon>
    </lineage>
</organism>
<accession>A0A8T1X2Y7</accession>
<dbReference type="AlphaFoldDB" id="A0A8T1X2Y7"/>
<proteinExistence type="predicted"/>
<sequence>MEAEEEEREVATASAALFGAAEGETRFGDDGMDGSELPSSFAMPLLARDEEVAVASFTVVVDDARLKTVATGLSMVVDAKITVARANAARAVVVISTTKEVVTALLMVADFHVPFRTAPRNRSASDVVVRTVESHDAP</sequence>
<dbReference type="OrthoDB" id="77038at2759"/>
<dbReference type="EMBL" id="JAGDFL010000085">
    <property type="protein sequence ID" value="KAG7398279.1"/>
    <property type="molecule type" value="Genomic_DNA"/>
</dbReference>
<protein>
    <submittedName>
        <fullName evidence="1">Uncharacterized protein</fullName>
    </submittedName>
</protein>
<dbReference type="Proteomes" id="UP000693981">
    <property type="component" value="Unassembled WGS sequence"/>
</dbReference>
<evidence type="ECO:0000313" key="2">
    <source>
        <dbReference type="Proteomes" id="UP000693981"/>
    </source>
</evidence>
<evidence type="ECO:0000313" key="1">
    <source>
        <dbReference type="EMBL" id="KAG7398279.1"/>
    </source>
</evidence>
<keyword evidence="2" id="KW-1185">Reference proteome</keyword>
<gene>
    <name evidence="1" type="ORF">PHYBOEH_011363</name>
</gene>
<comment type="caution">
    <text evidence="1">The sequence shown here is derived from an EMBL/GenBank/DDBJ whole genome shotgun (WGS) entry which is preliminary data.</text>
</comment>